<feature type="region of interest" description="Disordered" evidence="1">
    <location>
        <begin position="1"/>
        <end position="34"/>
    </location>
</feature>
<comment type="caution">
    <text evidence="2">The sequence shown here is derived from an EMBL/GenBank/DDBJ whole genome shotgun (WGS) entry which is preliminary data.</text>
</comment>
<sequence>MRDDGHRHDRTGYRAEGPAASTVGERIDRPSGARNDTIEARHRRFVTELERQAALRDAAAFRESIVRLDAMAADLMSTTITKPPDIALKADVLRRWLLVDFWNAELGADGSAGALRRFVDDVDALIAAMDQTRAEAMGIAPDRSKSRR</sequence>
<name>A0A917QKS9_9HYPH</name>
<dbReference type="EMBL" id="BMMF01000022">
    <property type="protein sequence ID" value="GGK55193.1"/>
    <property type="molecule type" value="Genomic_DNA"/>
</dbReference>
<feature type="compositionally biased region" description="Basic and acidic residues" evidence="1">
    <location>
        <begin position="1"/>
        <end position="13"/>
    </location>
</feature>
<proteinExistence type="predicted"/>
<evidence type="ECO:0000313" key="3">
    <source>
        <dbReference type="Proteomes" id="UP000600449"/>
    </source>
</evidence>
<gene>
    <name evidence="2" type="ORF">GCM10011322_47350</name>
</gene>
<evidence type="ECO:0000313" key="2">
    <source>
        <dbReference type="EMBL" id="GGK55193.1"/>
    </source>
</evidence>
<organism evidence="2 3">
    <name type="scientific">Salinarimonas ramus</name>
    <dbReference type="NCBI Taxonomy" id="690164"/>
    <lineage>
        <taxon>Bacteria</taxon>
        <taxon>Pseudomonadati</taxon>
        <taxon>Pseudomonadota</taxon>
        <taxon>Alphaproteobacteria</taxon>
        <taxon>Hyphomicrobiales</taxon>
        <taxon>Salinarimonadaceae</taxon>
        <taxon>Salinarimonas</taxon>
    </lineage>
</organism>
<evidence type="ECO:0000256" key="1">
    <source>
        <dbReference type="SAM" id="MobiDB-lite"/>
    </source>
</evidence>
<dbReference type="AlphaFoldDB" id="A0A917QKS9"/>
<dbReference type="RefSeq" id="WP_188915763.1">
    <property type="nucleotide sequence ID" value="NZ_BMMF01000022.1"/>
</dbReference>
<dbReference type="Proteomes" id="UP000600449">
    <property type="component" value="Unassembled WGS sequence"/>
</dbReference>
<keyword evidence="3" id="KW-1185">Reference proteome</keyword>
<reference evidence="2 3" key="1">
    <citation type="journal article" date="2014" name="Int. J. Syst. Evol. Microbiol.">
        <title>Complete genome sequence of Corynebacterium casei LMG S-19264T (=DSM 44701T), isolated from a smear-ripened cheese.</title>
        <authorList>
            <consortium name="US DOE Joint Genome Institute (JGI-PGF)"/>
            <person name="Walter F."/>
            <person name="Albersmeier A."/>
            <person name="Kalinowski J."/>
            <person name="Ruckert C."/>
        </authorList>
    </citation>
    <scope>NUCLEOTIDE SEQUENCE [LARGE SCALE GENOMIC DNA]</scope>
    <source>
        <strain evidence="2 3">CGMCC 1.9161</strain>
    </source>
</reference>
<feature type="compositionally biased region" description="Basic and acidic residues" evidence="1">
    <location>
        <begin position="25"/>
        <end position="34"/>
    </location>
</feature>
<protein>
    <submittedName>
        <fullName evidence="2">Uncharacterized protein</fullName>
    </submittedName>
</protein>
<accession>A0A917QKS9</accession>